<organism evidence="1 2">
    <name type="scientific">Tsukamurella spumae</name>
    <dbReference type="NCBI Taxonomy" id="44753"/>
    <lineage>
        <taxon>Bacteria</taxon>
        <taxon>Bacillati</taxon>
        <taxon>Actinomycetota</taxon>
        <taxon>Actinomycetes</taxon>
        <taxon>Mycobacteriales</taxon>
        <taxon>Tsukamurellaceae</taxon>
        <taxon>Tsukamurella</taxon>
    </lineage>
</organism>
<dbReference type="Gene3D" id="1.10.10.10">
    <property type="entry name" value="Winged helix-like DNA-binding domain superfamily/Winged helix DNA-binding domain"/>
    <property type="match status" value="1"/>
</dbReference>
<dbReference type="Proteomes" id="UP000582646">
    <property type="component" value="Unassembled WGS sequence"/>
</dbReference>
<comment type="caution">
    <text evidence="1">The sequence shown here is derived from an EMBL/GenBank/DDBJ whole genome shotgun (WGS) entry which is preliminary data.</text>
</comment>
<evidence type="ECO:0000313" key="1">
    <source>
        <dbReference type="EMBL" id="NKY19489.1"/>
    </source>
</evidence>
<dbReference type="InterPro" id="IPR036388">
    <property type="entry name" value="WH-like_DNA-bd_sf"/>
</dbReference>
<gene>
    <name evidence="1" type="ORF">HF999_14070</name>
</gene>
<evidence type="ECO:0008006" key="3">
    <source>
        <dbReference type="Google" id="ProtNLM"/>
    </source>
</evidence>
<protein>
    <recommendedName>
        <fullName evidence="3">Transposase</fullName>
    </recommendedName>
</protein>
<evidence type="ECO:0000313" key="2">
    <source>
        <dbReference type="Proteomes" id="UP000582646"/>
    </source>
</evidence>
<keyword evidence="2" id="KW-1185">Reference proteome</keyword>
<accession>A0A846X5A0</accession>
<proteinExistence type="predicted"/>
<reference evidence="1 2" key="1">
    <citation type="submission" date="2020-04" db="EMBL/GenBank/DDBJ databases">
        <title>MicrobeNet Type strains.</title>
        <authorList>
            <person name="Nicholson A.C."/>
        </authorList>
    </citation>
    <scope>NUCLEOTIDE SEQUENCE [LARGE SCALE GENOMIC DNA]</scope>
    <source>
        <strain evidence="1 2">DSM 44113</strain>
    </source>
</reference>
<dbReference type="AlphaFoldDB" id="A0A846X5A0"/>
<dbReference type="EMBL" id="JAAXOQ010000018">
    <property type="protein sequence ID" value="NKY19489.1"/>
    <property type="molecule type" value="Genomic_DNA"/>
</dbReference>
<name>A0A846X5A0_9ACTN</name>
<sequence length="91" mass="9965">MRSTGNRATPELRAATCAHVQQLLDTTAMSRWAAVKAAAEHIPFSPNAVVRWCDEAGVDRDPESVAVRELQARLEAAKAFTQAVTQQEVNF</sequence>
<dbReference type="RefSeq" id="WP_168546484.1">
    <property type="nucleotide sequence ID" value="NZ_JAAXOQ010000018.1"/>
</dbReference>